<dbReference type="Pfam" id="PF22725">
    <property type="entry name" value="GFO_IDH_MocA_C3"/>
    <property type="match status" value="1"/>
</dbReference>
<sequence length="347" mass="37036">MSEPVRFAVIGVEHGHALGLTSGLLAAGAQCVGFHHRPDESDGAVARNFAATFPDVPAVDDARRLLDDPSIALIVTADVPDRRAAVAVAAMHSGKDVLAAKPGCVSLAELAAIRQAVADTGRFWSVSFSERFHVKAVVRASQLVAEGRIGQVVQTVGLGPHRLDAHTRPGWFFDPRRGGGILTDIAAHQVDQFLHFTGSTQVEIGASTVANHANPDRPRFADFGELLLRGDRGHGYARVDWYTPGGLPVWGDGRLTVLGTGGYLEIRKNLDLGGAPGGDHLFAVDGDRVERIDCSDVDLPFYPDLLRDVAERTERAMPQAHAFLATELAIQADLRATHAGTLTGYLA</sequence>
<feature type="domain" description="Gfo/Idh/MocA-like oxidoreductase N-terminal" evidence="2">
    <location>
        <begin position="6"/>
        <end position="127"/>
    </location>
</feature>
<evidence type="ECO:0000313" key="4">
    <source>
        <dbReference type="EMBL" id="MFC4134838.1"/>
    </source>
</evidence>
<comment type="caution">
    <text evidence="4">The sequence shown here is derived from an EMBL/GenBank/DDBJ whole genome shotgun (WGS) entry which is preliminary data.</text>
</comment>
<keyword evidence="1" id="KW-0560">Oxidoreductase</keyword>
<gene>
    <name evidence="4" type="ORF">ACFOZ4_29870</name>
</gene>
<keyword evidence="5" id="KW-1185">Reference proteome</keyword>
<dbReference type="InterPro" id="IPR050463">
    <property type="entry name" value="Gfo/Idh/MocA_oxidrdct_glycsds"/>
</dbReference>
<dbReference type="PANTHER" id="PTHR43818:SF11">
    <property type="entry name" value="BCDNA.GH03377"/>
    <property type="match status" value="1"/>
</dbReference>
<dbReference type="PANTHER" id="PTHR43818">
    <property type="entry name" value="BCDNA.GH03377"/>
    <property type="match status" value="1"/>
</dbReference>
<protein>
    <submittedName>
        <fullName evidence="4">Gfo/Idh/MocA family protein</fullName>
    </submittedName>
</protein>
<dbReference type="SUPFAM" id="SSF51735">
    <property type="entry name" value="NAD(P)-binding Rossmann-fold domains"/>
    <property type="match status" value="1"/>
</dbReference>
<dbReference type="SUPFAM" id="SSF55347">
    <property type="entry name" value="Glyceraldehyde-3-phosphate dehydrogenase-like, C-terminal domain"/>
    <property type="match status" value="1"/>
</dbReference>
<evidence type="ECO:0000313" key="5">
    <source>
        <dbReference type="Proteomes" id="UP001595816"/>
    </source>
</evidence>
<evidence type="ECO:0000256" key="1">
    <source>
        <dbReference type="ARBA" id="ARBA00023002"/>
    </source>
</evidence>
<dbReference type="Pfam" id="PF01408">
    <property type="entry name" value="GFO_IDH_MocA"/>
    <property type="match status" value="1"/>
</dbReference>
<name>A0ABV8LWW6_9ACTN</name>
<feature type="domain" description="GFO/IDH/MocA-like oxidoreductase" evidence="3">
    <location>
        <begin position="138"/>
        <end position="264"/>
    </location>
</feature>
<dbReference type="EMBL" id="JBHSAY010000017">
    <property type="protein sequence ID" value="MFC4134838.1"/>
    <property type="molecule type" value="Genomic_DNA"/>
</dbReference>
<accession>A0ABV8LWW6</accession>
<organism evidence="4 5">
    <name type="scientific">Hamadaea flava</name>
    <dbReference type="NCBI Taxonomy" id="1742688"/>
    <lineage>
        <taxon>Bacteria</taxon>
        <taxon>Bacillati</taxon>
        <taxon>Actinomycetota</taxon>
        <taxon>Actinomycetes</taxon>
        <taxon>Micromonosporales</taxon>
        <taxon>Micromonosporaceae</taxon>
        <taxon>Hamadaea</taxon>
    </lineage>
</organism>
<evidence type="ECO:0000259" key="2">
    <source>
        <dbReference type="Pfam" id="PF01408"/>
    </source>
</evidence>
<dbReference type="InterPro" id="IPR055170">
    <property type="entry name" value="GFO_IDH_MocA-like_dom"/>
</dbReference>
<reference evidence="5" key="1">
    <citation type="journal article" date="2019" name="Int. J. Syst. Evol. Microbiol.">
        <title>The Global Catalogue of Microorganisms (GCM) 10K type strain sequencing project: providing services to taxonomists for standard genome sequencing and annotation.</title>
        <authorList>
            <consortium name="The Broad Institute Genomics Platform"/>
            <consortium name="The Broad Institute Genome Sequencing Center for Infectious Disease"/>
            <person name="Wu L."/>
            <person name="Ma J."/>
        </authorList>
    </citation>
    <scope>NUCLEOTIDE SEQUENCE [LARGE SCALE GENOMIC DNA]</scope>
    <source>
        <strain evidence="5">CGMCC 4.7289</strain>
    </source>
</reference>
<proteinExistence type="predicted"/>
<dbReference type="Gene3D" id="3.40.50.720">
    <property type="entry name" value="NAD(P)-binding Rossmann-like Domain"/>
    <property type="match status" value="1"/>
</dbReference>
<dbReference type="InterPro" id="IPR036291">
    <property type="entry name" value="NAD(P)-bd_dom_sf"/>
</dbReference>
<dbReference type="Gene3D" id="3.30.360.10">
    <property type="entry name" value="Dihydrodipicolinate Reductase, domain 2"/>
    <property type="match status" value="1"/>
</dbReference>
<dbReference type="Proteomes" id="UP001595816">
    <property type="component" value="Unassembled WGS sequence"/>
</dbReference>
<dbReference type="InterPro" id="IPR000683">
    <property type="entry name" value="Gfo/Idh/MocA-like_OxRdtase_N"/>
</dbReference>
<dbReference type="RefSeq" id="WP_253763279.1">
    <property type="nucleotide sequence ID" value="NZ_JAMZDZ010000001.1"/>
</dbReference>
<evidence type="ECO:0000259" key="3">
    <source>
        <dbReference type="Pfam" id="PF22725"/>
    </source>
</evidence>